<feature type="domain" description="Response regulatory" evidence="3">
    <location>
        <begin position="358"/>
        <end position="474"/>
    </location>
</feature>
<dbReference type="InterPro" id="IPR011006">
    <property type="entry name" value="CheY-like_superfamily"/>
</dbReference>
<dbReference type="AlphaFoldDB" id="A0A8J7F2H1"/>
<dbReference type="PANTHER" id="PTHR44591">
    <property type="entry name" value="STRESS RESPONSE REGULATOR PROTEIN 1"/>
    <property type="match status" value="1"/>
</dbReference>
<gene>
    <name evidence="4" type="ORF">IQ247_03575</name>
</gene>
<protein>
    <submittedName>
        <fullName evidence="4">Response regulator</fullName>
    </submittedName>
</protein>
<reference evidence="4" key="1">
    <citation type="submission" date="2020-10" db="EMBL/GenBank/DDBJ databases">
        <authorList>
            <person name="Castelo-Branco R."/>
            <person name="Eusebio N."/>
            <person name="Adriana R."/>
            <person name="Vieira A."/>
            <person name="Brugerolle De Fraissinette N."/>
            <person name="Rezende De Castro R."/>
            <person name="Schneider M.P."/>
            <person name="Vasconcelos V."/>
            <person name="Leao P.N."/>
        </authorList>
    </citation>
    <scope>NUCLEOTIDE SEQUENCE</scope>
    <source>
        <strain evidence="4">LEGE 06105</strain>
    </source>
</reference>
<accession>A0A8J7F2H1</accession>
<dbReference type="SUPFAM" id="SSF52172">
    <property type="entry name" value="CheY-like"/>
    <property type="match status" value="1"/>
</dbReference>
<evidence type="ECO:0000256" key="1">
    <source>
        <dbReference type="ARBA" id="ARBA00022553"/>
    </source>
</evidence>
<dbReference type="Proteomes" id="UP000620559">
    <property type="component" value="Unassembled WGS sequence"/>
</dbReference>
<dbReference type="InterPro" id="IPR001789">
    <property type="entry name" value="Sig_transdc_resp-reg_receiver"/>
</dbReference>
<name>A0A8J7F2H1_9CYAN</name>
<sequence length="475" mass="54327">MNNFATFTKLSPLSLLRHLSSCFENTCLQVQSNSVNWWIYLEEGKIAYATHSVEPFDRLERHLRRLSVQIPTLTSEIRVQLRMMFEPDSQRKSVQTTENPSESLSFQQSPDYQAICWLITQRYLNPTQAAILIQELVKEVVESFLLIKKGTYEFHQNLILSPKICRLDAEKLLVVSQDRLQSWEHFAPRITSPFQRPYLWINTKTHIQKISEIQPNLVNWMKGFSLRHLAVIMNQDELQLARSLYPHIQSGAILLHEPDPPFDKLPKNDIQVSHTNSKITQFINKEVADTIQTASQVTIKSQPTIPPQKQIIPVNKVTIKPVTQLSAPNAEKVEQIAKPDNIKAAPPESSLPPRKVYKIVSVDDSPVMLKEISRFLEDESFSVVTIDNPLKAVMSIIRHQPDLILLDLNMEGIDGYELCRIIRNNSKFKNTPIVMVTGSKGFVDKVKARLVGASGYLTKPFTRADLLKMVFMHLT</sequence>
<evidence type="ECO:0000313" key="5">
    <source>
        <dbReference type="Proteomes" id="UP000620559"/>
    </source>
</evidence>
<dbReference type="InterPro" id="IPR050595">
    <property type="entry name" value="Bact_response_regulator"/>
</dbReference>
<dbReference type="PIRSF" id="PIRSF005897">
    <property type="entry name" value="RR_PatA"/>
    <property type="match status" value="1"/>
</dbReference>
<keyword evidence="1 2" id="KW-0597">Phosphoprotein</keyword>
<proteinExistence type="predicted"/>
<dbReference type="RefSeq" id="WP_193917122.1">
    <property type="nucleotide sequence ID" value="NZ_JADEWL010000007.1"/>
</dbReference>
<dbReference type="Pfam" id="PF00072">
    <property type="entry name" value="Response_reg"/>
    <property type="match status" value="1"/>
</dbReference>
<organism evidence="4 5">
    <name type="scientific">Plectonema cf. radiosum LEGE 06105</name>
    <dbReference type="NCBI Taxonomy" id="945769"/>
    <lineage>
        <taxon>Bacteria</taxon>
        <taxon>Bacillati</taxon>
        <taxon>Cyanobacteriota</taxon>
        <taxon>Cyanophyceae</taxon>
        <taxon>Oscillatoriophycideae</taxon>
        <taxon>Oscillatoriales</taxon>
        <taxon>Microcoleaceae</taxon>
        <taxon>Plectonema</taxon>
    </lineage>
</organism>
<dbReference type="PANTHER" id="PTHR44591:SF3">
    <property type="entry name" value="RESPONSE REGULATORY DOMAIN-CONTAINING PROTEIN"/>
    <property type="match status" value="1"/>
</dbReference>
<dbReference type="SMART" id="SM00448">
    <property type="entry name" value="REC"/>
    <property type="match status" value="1"/>
</dbReference>
<feature type="modified residue" description="4-aspartylphosphate" evidence="2">
    <location>
        <position position="407"/>
    </location>
</feature>
<evidence type="ECO:0000256" key="2">
    <source>
        <dbReference type="PROSITE-ProRule" id="PRU00169"/>
    </source>
</evidence>
<comment type="caution">
    <text evidence="4">The sequence shown here is derived from an EMBL/GenBank/DDBJ whole genome shotgun (WGS) entry which is preliminary data.</text>
</comment>
<dbReference type="Pfam" id="PF14332">
    <property type="entry name" value="DUF4388"/>
    <property type="match status" value="1"/>
</dbReference>
<dbReference type="EMBL" id="JADEWL010000007">
    <property type="protein sequence ID" value="MBE9211805.1"/>
    <property type="molecule type" value="Genomic_DNA"/>
</dbReference>
<evidence type="ECO:0000259" key="3">
    <source>
        <dbReference type="PROSITE" id="PS50110"/>
    </source>
</evidence>
<dbReference type="InterPro" id="IPR025497">
    <property type="entry name" value="PatA-like_N"/>
</dbReference>
<dbReference type="Gene3D" id="3.40.50.2300">
    <property type="match status" value="1"/>
</dbReference>
<dbReference type="PROSITE" id="PS50110">
    <property type="entry name" value="RESPONSE_REGULATORY"/>
    <property type="match status" value="1"/>
</dbReference>
<evidence type="ECO:0000313" key="4">
    <source>
        <dbReference type="EMBL" id="MBE9211805.1"/>
    </source>
</evidence>
<dbReference type="InterPro" id="IPR024186">
    <property type="entry name" value="Sig_transdc_resp-reg_PatA"/>
</dbReference>
<keyword evidence="5" id="KW-1185">Reference proteome</keyword>
<dbReference type="GO" id="GO:0000160">
    <property type="term" value="P:phosphorelay signal transduction system"/>
    <property type="evidence" value="ECO:0007669"/>
    <property type="project" value="InterPro"/>
</dbReference>